<feature type="compositionally biased region" description="Polar residues" evidence="1">
    <location>
        <begin position="88"/>
        <end position="101"/>
    </location>
</feature>
<dbReference type="EMBL" id="AVOT02025024">
    <property type="protein sequence ID" value="MBW0516058.1"/>
    <property type="molecule type" value="Genomic_DNA"/>
</dbReference>
<dbReference type="Proteomes" id="UP000765509">
    <property type="component" value="Unassembled WGS sequence"/>
</dbReference>
<organism evidence="2 3">
    <name type="scientific">Austropuccinia psidii MF-1</name>
    <dbReference type="NCBI Taxonomy" id="1389203"/>
    <lineage>
        <taxon>Eukaryota</taxon>
        <taxon>Fungi</taxon>
        <taxon>Dikarya</taxon>
        <taxon>Basidiomycota</taxon>
        <taxon>Pucciniomycotina</taxon>
        <taxon>Pucciniomycetes</taxon>
        <taxon>Pucciniales</taxon>
        <taxon>Sphaerophragmiaceae</taxon>
        <taxon>Austropuccinia</taxon>
    </lineage>
</organism>
<feature type="region of interest" description="Disordered" evidence="1">
    <location>
        <begin position="200"/>
        <end position="219"/>
    </location>
</feature>
<dbReference type="AlphaFoldDB" id="A0A9Q3EBV5"/>
<comment type="caution">
    <text evidence="2">The sequence shown here is derived from an EMBL/GenBank/DDBJ whole genome shotgun (WGS) entry which is preliminary data.</text>
</comment>
<reference evidence="2" key="1">
    <citation type="submission" date="2021-03" db="EMBL/GenBank/DDBJ databases">
        <title>Draft genome sequence of rust myrtle Austropuccinia psidii MF-1, a brazilian biotype.</title>
        <authorList>
            <person name="Quecine M.C."/>
            <person name="Pachon D.M.R."/>
            <person name="Bonatelli M.L."/>
            <person name="Correr F.H."/>
            <person name="Franceschini L.M."/>
            <person name="Leite T.F."/>
            <person name="Margarido G.R.A."/>
            <person name="Almeida C.A."/>
            <person name="Ferrarezi J.A."/>
            <person name="Labate C.A."/>
        </authorList>
    </citation>
    <scope>NUCLEOTIDE SEQUENCE</scope>
    <source>
        <strain evidence="2">MF-1</strain>
    </source>
</reference>
<name>A0A9Q3EBV5_9BASI</name>
<evidence type="ECO:0000256" key="1">
    <source>
        <dbReference type="SAM" id="MobiDB-lite"/>
    </source>
</evidence>
<sequence>LVSENVVTQEKIETASTVTSIIPSSTANSDYNSTAIITQKNQPEPIPYELISLDIINTPQKAKNLAKSRSQLQSLKQLPKVNRHNYDRSQSATEGQGSVDDSQIDKLCHSEADNTVLPLNKAYNTTRSLSGDLKRQPEGIQQCIAAQRVPDPFRFVEKLHQFLPDCEKFSGPSQHLQVAQWMEFIYRKEIHDAFNIRMEEKQPSNHQKQLQHEKVATSS</sequence>
<feature type="non-terminal residue" evidence="2">
    <location>
        <position position="1"/>
    </location>
</feature>
<evidence type="ECO:0000313" key="3">
    <source>
        <dbReference type="Proteomes" id="UP000765509"/>
    </source>
</evidence>
<evidence type="ECO:0000313" key="2">
    <source>
        <dbReference type="EMBL" id="MBW0516058.1"/>
    </source>
</evidence>
<accession>A0A9Q3EBV5</accession>
<gene>
    <name evidence="2" type="ORF">O181_055773</name>
</gene>
<feature type="compositionally biased region" description="Basic and acidic residues" evidence="1">
    <location>
        <begin position="210"/>
        <end position="219"/>
    </location>
</feature>
<protein>
    <submittedName>
        <fullName evidence="2">Uncharacterized protein</fullName>
    </submittedName>
</protein>
<feature type="region of interest" description="Disordered" evidence="1">
    <location>
        <begin position="73"/>
        <end position="101"/>
    </location>
</feature>
<proteinExistence type="predicted"/>
<keyword evidence="3" id="KW-1185">Reference proteome</keyword>